<protein>
    <submittedName>
        <fullName evidence="1">Uncharacterized protein</fullName>
    </submittedName>
</protein>
<reference evidence="1 2" key="1">
    <citation type="journal article" date="2018" name="Front. Plant Sci.">
        <title>Red Clover (Trifolium pratense) and Zigzag Clover (T. medium) - A Picture of Genomic Similarities and Differences.</title>
        <authorList>
            <person name="Dluhosova J."/>
            <person name="Istvanek J."/>
            <person name="Nedelnik J."/>
            <person name="Repkova J."/>
        </authorList>
    </citation>
    <scope>NUCLEOTIDE SEQUENCE [LARGE SCALE GENOMIC DNA]</scope>
    <source>
        <strain evidence="2">cv. 10/8</strain>
        <tissue evidence="1">Leaf</tissue>
    </source>
</reference>
<proteinExistence type="predicted"/>
<sequence>VSEFVGARGGSSWVLDPSRIIISLYRAGALARHTEQDHWLIIPSRCFSSLCRAGEDLGQLVAQSRTLTLKEIKFPFVAIF</sequence>
<organism evidence="1 2">
    <name type="scientific">Trifolium medium</name>
    <dbReference type="NCBI Taxonomy" id="97028"/>
    <lineage>
        <taxon>Eukaryota</taxon>
        <taxon>Viridiplantae</taxon>
        <taxon>Streptophyta</taxon>
        <taxon>Embryophyta</taxon>
        <taxon>Tracheophyta</taxon>
        <taxon>Spermatophyta</taxon>
        <taxon>Magnoliopsida</taxon>
        <taxon>eudicotyledons</taxon>
        <taxon>Gunneridae</taxon>
        <taxon>Pentapetalae</taxon>
        <taxon>rosids</taxon>
        <taxon>fabids</taxon>
        <taxon>Fabales</taxon>
        <taxon>Fabaceae</taxon>
        <taxon>Papilionoideae</taxon>
        <taxon>50 kb inversion clade</taxon>
        <taxon>NPAAA clade</taxon>
        <taxon>Hologalegina</taxon>
        <taxon>IRL clade</taxon>
        <taxon>Trifolieae</taxon>
        <taxon>Trifolium</taxon>
    </lineage>
</organism>
<dbReference type="EMBL" id="LXQA010163611">
    <property type="protein sequence ID" value="MCI28112.1"/>
    <property type="molecule type" value="Genomic_DNA"/>
</dbReference>
<feature type="non-terminal residue" evidence="1">
    <location>
        <position position="1"/>
    </location>
</feature>
<dbReference type="Proteomes" id="UP000265520">
    <property type="component" value="Unassembled WGS sequence"/>
</dbReference>
<evidence type="ECO:0000313" key="2">
    <source>
        <dbReference type="Proteomes" id="UP000265520"/>
    </source>
</evidence>
<dbReference type="AlphaFoldDB" id="A0A392QW40"/>
<name>A0A392QW40_9FABA</name>
<keyword evidence="2" id="KW-1185">Reference proteome</keyword>
<comment type="caution">
    <text evidence="1">The sequence shown here is derived from an EMBL/GenBank/DDBJ whole genome shotgun (WGS) entry which is preliminary data.</text>
</comment>
<accession>A0A392QW40</accession>
<evidence type="ECO:0000313" key="1">
    <source>
        <dbReference type="EMBL" id="MCI28112.1"/>
    </source>
</evidence>